<dbReference type="GO" id="GO:0016747">
    <property type="term" value="F:acyltransferase activity, transferring groups other than amino-acyl groups"/>
    <property type="evidence" value="ECO:0007669"/>
    <property type="project" value="InterPro"/>
</dbReference>
<name>A0A371Q415_STRIH</name>
<organism evidence="2 3">
    <name type="scientific">Streptomyces inhibens</name>
    <dbReference type="NCBI Taxonomy" id="2293571"/>
    <lineage>
        <taxon>Bacteria</taxon>
        <taxon>Bacillati</taxon>
        <taxon>Actinomycetota</taxon>
        <taxon>Actinomycetes</taxon>
        <taxon>Kitasatosporales</taxon>
        <taxon>Streptomycetaceae</taxon>
        <taxon>Streptomyces</taxon>
    </lineage>
</organism>
<comment type="caution">
    <text evidence="2">The sequence shown here is derived from an EMBL/GenBank/DDBJ whole genome shotgun (WGS) entry which is preliminary data.</text>
</comment>
<protein>
    <submittedName>
        <fullName evidence="2">N-acetyltransferase</fullName>
    </submittedName>
</protein>
<dbReference type="PROSITE" id="PS51186">
    <property type="entry name" value="GNAT"/>
    <property type="match status" value="1"/>
</dbReference>
<dbReference type="Pfam" id="PF13302">
    <property type="entry name" value="Acetyltransf_3"/>
    <property type="match status" value="1"/>
</dbReference>
<evidence type="ECO:0000313" key="3">
    <source>
        <dbReference type="Proteomes" id="UP000262477"/>
    </source>
</evidence>
<dbReference type="Gene3D" id="3.40.630.30">
    <property type="match status" value="1"/>
</dbReference>
<dbReference type="AlphaFoldDB" id="A0A371Q415"/>
<sequence length="156" mass="17387">MEISLRELQDSDLPVFWKQLTDPQLQQMAAVTRKYHYDRNHFDQHWAKVRSDPAVIVRTVLADGVVAGHAAVFGPPSEREVTYAVGRAHWGQGVATAALTELIKLERTRPLHADAAADNAGSLRVLEKCGFIVAGRSRCFARARDKEIDLVRLTLS</sequence>
<dbReference type="InterPro" id="IPR000182">
    <property type="entry name" value="GNAT_dom"/>
</dbReference>
<dbReference type="OrthoDB" id="9801656at2"/>
<evidence type="ECO:0000259" key="1">
    <source>
        <dbReference type="PROSITE" id="PS51186"/>
    </source>
</evidence>
<dbReference type="EMBL" id="QUAC01000123">
    <property type="protein sequence ID" value="REK89466.1"/>
    <property type="molecule type" value="Genomic_DNA"/>
</dbReference>
<dbReference type="PANTHER" id="PTHR43328:SF1">
    <property type="entry name" value="N-ACETYLTRANSFERASE DOMAIN-CONTAINING PROTEIN"/>
    <property type="match status" value="1"/>
</dbReference>
<reference evidence="2 3" key="1">
    <citation type="submission" date="2018-08" db="EMBL/GenBank/DDBJ databases">
        <title>Streptomyces NEAU-D10 sp. nov., a novel Actinomycete isolated from soil.</title>
        <authorList>
            <person name="Jin L."/>
        </authorList>
    </citation>
    <scope>NUCLEOTIDE SEQUENCE [LARGE SCALE GENOMIC DNA]</scope>
    <source>
        <strain evidence="2 3">NEAU-D10</strain>
    </source>
</reference>
<proteinExistence type="predicted"/>
<evidence type="ECO:0000313" key="2">
    <source>
        <dbReference type="EMBL" id="REK89466.1"/>
    </source>
</evidence>
<accession>A0A371Q415</accession>
<keyword evidence="2" id="KW-0808">Transferase</keyword>
<gene>
    <name evidence="2" type="ORF">DY245_15605</name>
</gene>
<dbReference type="RefSeq" id="WP_128507740.1">
    <property type="nucleotide sequence ID" value="NZ_QUAC01000123.1"/>
</dbReference>
<dbReference type="InterPro" id="IPR016181">
    <property type="entry name" value="Acyl_CoA_acyltransferase"/>
</dbReference>
<dbReference type="Proteomes" id="UP000262477">
    <property type="component" value="Unassembled WGS sequence"/>
</dbReference>
<dbReference type="SUPFAM" id="SSF55729">
    <property type="entry name" value="Acyl-CoA N-acyltransferases (Nat)"/>
    <property type="match status" value="1"/>
</dbReference>
<feature type="domain" description="N-acetyltransferase" evidence="1">
    <location>
        <begin position="3"/>
        <end position="151"/>
    </location>
</feature>
<keyword evidence="3" id="KW-1185">Reference proteome</keyword>
<dbReference type="PANTHER" id="PTHR43328">
    <property type="entry name" value="ACETYLTRANSFERASE-RELATED"/>
    <property type="match status" value="1"/>
</dbReference>